<proteinExistence type="predicted"/>
<dbReference type="GO" id="GO:0016787">
    <property type="term" value="F:hydrolase activity"/>
    <property type="evidence" value="ECO:0007669"/>
    <property type="project" value="InterPro"/>
</dbReference>
<dbReference type="InterPro" id="IPR029058">
    <property type="entry name" value="AB_hydrolase_fold"/>
</dbReference>
<dbReference type="Proteomes" id="UP001202328">
    <property type="component" value="Unassembled WGS sequence"/>
</dbReference>
<comment type="caution">
    <text evidence="2">The sequence shown here is derived from an EMBL/GenBank/DDBJ whole genome shotgun (WGS) entry which is preliminary data.</text>
</comment>
<dbReference type="Gene3D" id="3.40.50.1820">
    <property type="entry name" value="alpha/beta hydrolase"/>
    <property type="match status" value="1"/>
</dbReference>
<evidence type="ECO:0000313" key="3">
    <source>
        <dbReference type="Proteomes" id="UP001202328"/>
    </source>
</evidence>
<accession>A0AAD4T573</accession>
<dbReference type="PANTHER" id="PTHR23024:SF467">
    <property type="entry name" value="CARBOXYLESTERASE 12-RELATED"/>
    <property type="match status" value="1"/>
</dbReference>
<dbReference type="AlphaFoldDB" id="A0AAD4T573"/>
<dbReference type="EMBL" id="JAJJMB010005585">
    <property type="protein sequence ID" value="KAI3938133.1"/>
    <property type="molecule type" value="Genomic_DNA"/>
</dbReference>
<protein>
    <recommendedName>
        <fullName evidence="1">Alpha/beta hydrolase fold-3 domain-containing protein</fullName>
    </recommendedName>
</protein>
<name>A0AAD4T573_9MAGN</name>
<dbReference type="PANTHER" id="PTHR23024">
    <property type="entry name" value="ARYLACETAMIDE DEACETYLASE"/>
    <property type="match status" value="1"/>
</dbReference>
<organism evidence="2 3">
    <name type="scientific">Papaver atlanticum</name>
    <dbReference type="NCBI Taxonomy" id="357466"/>
    <lineage>
        <taxon>Eukaryota</taxon>
        <taxon>Viridiplantae</taxon>
        <taxon>Streptophyta</taxon>
        <taxon>Embryophyta</taxon>
        <taxon>Tracheophyta</taxon>
        <taxon>Spermatophyta</taxon>
        <taxon>Magnoliopsida</taxon>
        <taxon>Ranunculales</taxon>
        <taxon>Papaveraceae</taxon>
        <taxon>Papaveroideae</taxon>
        <taxon>Papaver</taxon>
    </lineage>
</organism>
<evidence type="ECO:0000313" key="2">
    <source>
        <dbReference type="EMBL" id="KAI3938133.1"/>
    </source>
</evidence>
<dbReference type="SUPFAM" id="SSF53474">
    <property type="entry name" value="alpha/beta-Hydrolases"/>
    <property type="match status" value="1"/>
</dbReference>
<gene>
    <name evidence="2" type="ORF">MKW98_018689</name>
</gene>
<reference evidence="2" key="1">
    <citation type="submission" date="2022-04" db="EMBL/GenBank/DDBJ databases">
        <title>A functionally conserved STORR gene fusion in Papaver species that diverged 16.8 million years ago.</title>
        <authorList>
            <person name="Catania T."/>
        </authorList>
    </citation>
    <scope>NUCLEOTIDE SEQUENCE</scope>
    <source>
        <strain evidence="2">S-188037</strain>
    </source>
</reference>
<evidence type="ECO:0000259" key="1">
    <source>
        <dbReference type="Pfam" id="PF07859"/>
    </source>
</evidence>
<dbReference type="InterPro" id="IPR050466">
    <property type="entry name" value="Carboxylest/Gibb_receptor"/>
</dbReference>
<feature type="domain" description="Alpha/beta hydrolase fold-3" evidence="1">
    <location>
        <begin position="85"/>
        <end position="308"/>
    </location>
</feature>
<dbReference type="Pfam" id="PF07859">
    <property type="entry name" value="Abhydrolase_3"/>
    <property type="match status" value="1"/>
</dbReference>
<dbReference type="InterPro" id="IPR013094">
    <property type="entry name" value="AB_hydrolase_3"/>
</dbReference>
<sequence length="332" mass="37679">MEEINSGLAYELLPYLKVYKNGRVERLSHYRDEFVPPSIFRDLKMSVSSKDVVIVPQTGLSARLYLPKSITHTEEPQQKKKLPLLVYFHGGAFCTYSAFNPRYHDYLNSLVAEANVVAVSVEYRRAPENPLPVAYEDSWAALKWVLSHSLSDQQGHEIWLSDHVDFNQIILGGDSSGANIAHNMAIRAGITPEQIFDLKLWGVVLVHPHFWGTEPIGVEKLDMDLKQRVDKLWLTVCPTTTTGNDDPLINPATDPNLSRLGCNKVLVCVAEKDLLRDRGWFYYETLKKSGWEGVVEIMESKGEGHVFHLHNPSSENALNMMKFLVSFMHQDN</sequence>
<keyword evidence="3" id="KW-1185">Reference proteome</keyword>